<dbReference type="EMBL" id="JELX01004017">
    <property type="protein sequence ID" value="KYF50656.1"/>
    <property type="molecule type" value="Genomic_DNA"/>
</dbReference>
<dbReference type="Gene3D" id="2.30.30.40">
    <property type="entry name" value="SH3 Domains"/>
    <property type="match status" value="2"/>
</dbReference>
<evidence type="ECO:0000256" key="1">
    <source>
        <dbReference type="SAM" id="SignalP"/>
    </source>
</evidence>
<feature type="domain" description="SH3b" evidence="2">
    <location>
        <begin position="85"/>
        <end position="148"/>
    </location>
</feature>
<accession>A0A150P4V7</accession>
<dbReference type="InterPro" id="IPR003646">
    <property type="entry name" value="SH3-like_bac-type"/>
</dbReference>
<feature type="signal peptide" evidence="1">
    <location>
        <begin position="1"/>
        <end position="23"/>
    </location>
</feature>
<comment type="caution">
    <text evidence="3">The sequence shown here is derived from an EMBL/GenBank/DDBJ whole genome shotgun (WGS) entry which is preliminary data.</text>
</comment>
<name>A0A150P4V7_SORCE</name>
<evidence type="ECO:0000313" key="4">
    <source>
        <dbReference type="Proteomes" id="UP000075604"/>
    </source>
</evidence>
<gene>
    <name evidence="3" type="ORF">BE04_24420</name>
</gene>
<proteinExistence type="predicted"/>
<keyword evidence="1" id="KW-0732">Signal</keyword>
<evidence type="ECO:0000313" key="3">
    <source>
        <dbReference type="EMBL" id="KYF50656.1"/>
    </source>
</evidence>
<reference evidence="3 4" key="1">
    <citation type="submission" date="2014-02" db="EMBL/GenBank/DDBJ databases">
        <title>The small core and large imbalanced accessory genome model reveals a collaborative survival strategy of Sorangium cellulosum strains in nature.</title>
        <authorList>
            <person name="Han K."/>
            <person name="Peng R."/>
            <person name="Blom J."/>
            <person name="Li Y.-Z."/>
        </authorList>
    </citation>
    <scope>NUCLEOTIDE SEQUENCE [LARGE SCALE GENOMIC DNA]</scope>
    <source>
        <strain evidence="3 4">So0157-18</strain>
    </source>
</reference>
<protein>
    <recommendedName>
        <fullName evidence="2">SH3b domain-containing protein</fullName>
    </recommendedName>
</protein>
<dbReference type="AlphaFoldDB" id="A0A150P4V7"/>
<evidence type="ECO:0000259" key="2">
    <source>
        <dbReference type="SMART" id="SM00287"/>
    </source>
</evidence>
<dbReference type="Pfam" id="PF08239">
    <property type="entry name" value="SH3_3"/>
    <property type="match status" value="2"/>
</dbReference>
<feature type="chain" id="PRO_5007565308" description="SH3b domain-containing protein" evidence="1">
    <location>
        <begin position="24"/>
        <end position="157"/>
    </location>
</feature>
<dbReference type="Proteomes" id="UP000075604">
    <property type="component" value="Unassembled WGS sequence"/>
</dbReference>
<dbReference type="SMART" id="SM00287">
    <property type="entry name" value="SH3b"/>
    <property type="match status" value="1"/>
</dbReference>
<organism evidence="3 4">
    <name type="scientific">Sorangium cellulosum</name>
    <name type="common">Polyangium cellulosum</name>
    <dbReference type="NCBI Taxonomy" id="56"/>
    <lineage>
        <taxon>Bacteria</taxon>
        <taxon>Pseudomonadati</taxon>
        <taxon>Myxococcota</taxon>
        <taxon>Polyangia</taxon>
        <taxon>Polyangiales</taxon>
        <taxon>Polyangiaceae</taxon>
        <taxon>Sorangium</taxon>
    </lineage>
</organism>
<sequence>MNIRPMVPVLFFIAVALPSAAQAEMLSVKVPVANFRAGPSTREPVEFTATRYYPVKVLEREGGWCKIKDFEGDLAWVADRLLARVKTIVIKAARGNIREAPTTSADVAFQAERGEVFKVLDRKGRWLQVIDEKGGKGWVREDLAWGMKRPGDASGSS</sequence>